<dbReference type="NCBIfam" id="NF004162">
    <property type="entry name" value="PRK05627.1-5"/>
    <property type="match status" value="1"/>
</dbReference>
<keyword evidence="5 15" id="KW-0288">FMN</keyword>
<dbReference type="SMART" id="SM00904">
    <property type="entry name" value="Flavokinase"/>
    <property type="match status" value="1"/>
</dbReference>
<sequence>MRTITTDDFSRPLCERSVVTIGNFDGVHRGHREIFSRVRRRADLLGAAAVVVTFDPHPLKLLDPERPLRLITTREQQRALIAESDIDLLLVIPFTPAFAATPAEAFVRTVLHGCLGVRALVIGHDYAFGRGREGDEQLLERLSGELGFELIALDPVGERELLFSSSAVRRLVAQGNVAGAVAMLGRCHRVTGQVVPGRRIGRTLGFPTANIVTANELIPADGVYAVWVEVAGELHQGACSIGVNPTFDGGSHTIEAFLFDYDGDLYGREIVLHFVDRLRDIVRFNDVESLMAQIRTDVARCRDLLMAGLPVEA</sequence>
<dbReference type="RefSeq" id="WP_305732354.1">
    <property type="nucleotide sequence ID" value="NZ_OW150024.1"/>
</dbReference>
<evidence type="ECO:0000313" key="17">
    <source>
        <dbReference type="EMBL" id="CAH2031537.1"/>
    </source>
</evidence>
<dbReference type="NCBIfam" id="TIGR00083">
    <property type="entry name" value="ribF"/>
    <property type="match status" value="1"/>
</dbReference>
<reference evidence="17 18" key="1">
    <citation type="submission" date="2022-03" db="EMBL/GenBank/DDBJ databases">
        <authorList>
            <person name="Koch H."/>
        </authorList>
    </citation>
    <scope>NUCLEOTIDE SEQUENCE [LARGE SCALE GENOMIC DNA]</scope>
    <source>
        <strain evidence="17 18">G1</strain>
    </source>
</reference>
<evidence type="ECO:0000256" key="10">
    <source>
        <dbReference type="ARBA" id="ARBA00022827"/>
    </source>
</evidence>
<comment type="function">
    <text evidence="1">Catalyzes the phosphorylation of riboflavin to FMN followed by the adenylation of FMN to FAD.</text>
</comment>
<dbReference type="SUPFAM" id="SSF82114">
    <property type="entry name" value="Riboflavin kinase-like"/>
    <property type="match status" value="1"/>
</dbReference>
<dbReference type="EMBL" id="OW150024">
    <property type="protein sequence ID" value="CAH2031537.1"/>
    <property type="molecule type" value="Genomic_DNA"/>
</dbReference>
<keyword evidence="9 15" id="KW-0418">Kinase</keyword>
<evidence type="ECO:0000256" key="14">
    <source>
        <dbReference type="ARBA" id="ARBA00049494"/>
    </source>
</evidence>
<dbReference type="Pfam" id="PF06574">
    <property type="entry name" value="FAD_syn"/>
    <property type="match status" value="1"/>
</dbReference>
<dbReference type="GO" id="GO:0008531">
    <property type="term" value="F:riboflavin kinase activity"/>
    <property type="evidence" value="ECO:0007669"/>
    <property type="project" value="UniProtKB-EC"/>
</dbReference>
<keyword evidence="10 15" id="KW-0274">FAD</keyword>
<dbReference type="SUPFAM" id="SSF52374">
    <property type="entry name" value="Nucleotidylyl transferase"/>
    <property type="match status" value="1"/>
</dbReference>
<keyword evidence="18" id="KW-1185">Reference proteome</keyword>
<accession>A0ABM9D8J3</accession>
<dbReference type="PANTHER" id="PTHR22749:SF6">
    <property type="entry name" value="RIBOFLAVIN KINASE"/>
    <property type="match status" value="1"/>
</dbReference>
<keyword evidence="6 15" id="KW-0808">Transferase</keyword>
<evidence type="ECO:0000256" key="8">
    <source>
        <dbReference type="ARBA" id="ARBA00022741"/>
    </source>
</evidence>
<keyword evidence="11 15" id="KW-0067">ATP-binding</keyword>
<comment type="catalytic activity">
    <reaction evidence="14 15">
        <text>FMN + ATP + H(+) = FAD + diphosphate</text>
        <dbReference type="Rhea" id="RHEA:17237"/>
        <dbReference type="ChEBI" id="CHEBI:15378"/>
        <dbReference type="ChEBI" id="CHEBI:30616"/>
        <dbReference type="ChEBI" id="CHEBI:33019"/>
        <dbReference type="ChEBI" id="CHEBI:57692"/>
        <dbReference type="ChEBI" id="CHEBI:58210"/>
        <dbReference type="EC" id="2.7.7.2"/>
    </reaction>
</comment>
<dbReference type="EC" id="2.7.7.2" evidence="15"/>
<evidence type="ECO:0000256" key="7">
    <source>
        <dbReference type="ARBA" id="ARBA00022695"/>
    </source>
</evidence>
<evidence type="ECO:0000256" key="6">
    <source>
        <dbReference type="ARBA" id="ARBA00022679"/>
    </source>
</evidence>
<keyword evidence="12" id="KW-0511">Multifunctional enzyme</keyword>
<evidence type="ECO:0000256" key="9">
    <source>
        <dbReference type="ARBA" id="ARBA00022777"/>
    </source>
</evidence>
<evidence type="ECO:0000256" key="12">
    <source>
        <dbReference type="ARBA" id="ARBA00023268"/>
    </source>
</evidence>
<comment type="pathway">
    <text evidence="3 15">Cofactor biosynthesis; FMN biosynthesis; FMN from riboflavin (ATP route): step 1/1.</text>
</comment>
<evidence type="ECO:0000313" key="18">
    <source>
        <dbReference type="Proteomes" id="UP001295463"/>
    </source>
</evidence>
<comment type="catalytic activity">
    <reaction evidence="13 15">
        <text>riboflavin + ATP = FMN + ADP + H(+)</text>
        <dbReference type="Rhea" id="RHEA:14357"/>
        <dbReference type="ChEBI" id="CHEBI:15378"/>
        <dbReference type="ChEBI" id="CHEBI:30616"/>
        <dbReference type="ChEBI" id="CHEBI:57986"/>
        <dbReference type="ChEBI" id="CHEBI:58210"/>
        <dbReference type="ChEBI" id="CHEBI:456216"/>
        <dbReference type="EC" id="2.7.1.26"/>
    </reaction>
</comment>
<dbReference type="InterPro" id="IPR023465">
    <property type="entry name" value="Riboflavin_kinase_dom_sf"/>
</dbReference>
<dbReference type="Gene3D" id="2.40.30.30">
    <property type="entry name" value="Riboflavin kinase-like"/>
    <property type="match status" value="1"/>
</dbReference>
<keyword evidence="8 15" id="KW-0547">Nucleotide-binding</keyword>
<dbReference type="InterPro" id="IPR002606">
    <property type="entry name" value="Riboflavin_kinase_bac"/>
</dbReference>
<comment type="similarity">
    <text evidence="15">Belongs to the ribF family.</text>
</comment>
<evidence type="ECO:0000256" key="5">
    <source>
        <dbReference type="ARBA" id="ARBA00022643"/>
    </source>
</evidence>
<dbReference type="InterPro" id="IPR004821">
    <property type="entry name" value="Cyt_trans-like"/>
</dbReference>
<dbReference type="PIRSF" id="PIRSF004491">
    <property type="entry name" value="FAD_Synth"/>
    <property type="match status" value="1"/>
</dbReference>
<evidence type="ECO:0000256" key="2">
    <source>
        <dbReference type="ARBA" id="ARBA00004726"/>
    </source>
</evidence>
<dbReference type="InterPro" id="IPR023468">
    <property type="entry name" value="Riboflavin_kinase"/>
</dbReference>
<dbReference type="NCBIfam" id="NF004160">
    <property type="entry name" value="PRK05627.1-3"/>
    <property type="match status" value="1"/>
</dbReference>
<protein>
    <recommendedName>
        <fullName evidence="15">Riboflavin biosynthesis protein</fullName>
    </recommendedName>
    <domain>
        <recommendedName>
            <fullName evidence="15">Riboflavin kinase</fullName>
            <ecNumber evidence="15">2.7.1.26</ecNumber>
        </recommendedName>
        <alternativeName>
            <fullName evidence="15">Flavokinase</fullName>
        </alternativeName>
    </domain>
    <domain>
        <recommendedName>
            <fullName evidence="15">FMN adenylyltransferase</fullName>
            <ecNumber evidence="15">2.7.7.2</ecNumber>
        </recommendedName>
        <alternativeName>
            <fullName evidence="15">FAD pyrophosphorylase</fullName>
        </alternativeName>
        <alternativeName>
            <fullName evidence="15">FAD synthase</fullName>
        </alternativeName>
    </domain>
</protein>
<dbReference type="Pfam" id="PF01687">
    <property type="entry name" value="Flavokinase"/>
    <property type="match status" value="1"/>
</dbReference>
<evidence type="ECO:0000256" key="13">
    <source>
        <dbReference type="ARBA" id="ARBA00047880"/>
    </source>
</evidence>
<keyword evidence="4 15" id="KW-0285">Flavoprotein</keyword>
<dbReference type="Proteomes" id="UP001295463">
    <property type="component" value="Chromosome"/>
</dbReference>
<dbReference type="GO" id="GO:0003919">
    <property type="term" value="F:FMN adenylyltransferase activity"/>
    <property type="evidence" value="ECO:0007669"/>
    <property type="project" value="UniProtKB-EC"/>
</dbReference>
<dbReference type="CDD" id="cd02064">
    <property type="entry name" value="FAD_synthetase_N"/>
    <property type="match status" value="1"/>
</dbReference>
<dbReference type="NCBIfam" id="TIGR00125">
    <property type="entry name" value="cyt_tran_rel"/>
    <property type="match status" value="1"/>
</dbReference>
<evidence type="ECO:0000256" key="4">
    <source>
        <dbReference type="ARBA" id="ARBA00022630"/>
    </source>
</evidence>
<evidence type="ECO:0000256" key="11">
    <source>
        <dbReference type="ARBA" id="ARBA00022840"/>
    </source>
</evidence>
<dbReference type="InterPro" id="IPR015865">
    <property type="entry name" value="Riboflavin_kinase_bac/euk"/>
</dbReference>
<evidence type="ECO:0000259" key="16">
    <source>
        <dbReference type="SMART" id="SM00904"/>
    </source>
</evidence>
<feature type="domain" description="Riboflavin kinase" evidence="16">
    <location>
        <begin position="183"/>
        <end position="306"/>
    </location>
</feature>
<dbReference type="EC" id="2.7.1.26" evidence="15"/>
<evidence type="ECO:0000256" key="1">
    <source>
        <dbReference type="ARBA" id="ARBA00002121"/>
    </source>
</evidence>
<name>A0ABM9D8J3_9BACT</name>
<dbReference type="Gene3D" id="3.40.50.620">
    <property type="entry name" value="HUPs"/>
    <property type="match status" value="1"/>
</dbReference>
<proteinExistence type="inferred from homology"/>
<evidence type="ECO:0000256" key="15">
    <source>
        <dbReference type="PIRNR" id="PIRNR004491"/>
    </source>
</evidence>
<dbReference type="InterPro" id="IPR014729">
    <property type="entry name" value="Rossmann-like_a/b/a_fold"/>
</dbReference>
<evidence type="ECO:0000256" key="3">
    <source>
        <dbReference type="ARBA" id="ARBA00005201"/>
    </source>
</evidence>
<organism evidence="17 18">
    <name type="scientific">Trichlorobacter ammonificans</name>
    <dbReference type="NCBI Taxonomy" id="2916410"/>
    <lineage>
        <taxon>Bacteria</taxon>
        <taxon>Pseudomonadati</taxon>
        <taxon>Thermodesulfobacteriota</taxon>
        <taxon>Desulfuromonadia</taxon>
        <taxon>Geobacterales</taxon>
        <taxon>Geobacteraceae</taxon>
        <taxon>Trichlorobacter</taxon>
    </lineage>
</organism>
<dbReference type="InterPro" id="IPR015864">
    <property type="entry name" value="FAD_synthase"/>
</dbReference>
<keyword evidence="7 15" id="KW-0548">Nucleotidyltransferase</keyword>
<dbReference type="PANTHER" id="PTHR22749">
    <property type="entry name" value="RIBOFLAVIN KINASE/FMN ADENYLYLTRANSFERASE"/>
    <property type="match status" value="1"/>
</dbReference>
<comment type="pathway">
    <text evidence="2 15">Cofactor biosynthesis; FAD biosynthesis; FAD from FMN: step 1/1.</text>
</comment>
<gene>
    <name evidence="17" type="ORF">GEAMG1_1705</name>
</gene>